<comment type="similarity">
    <text evidence="1">Belongs to the peptidase C14B family.</text>
</comment>
<dbReference type="InterPro" id="IPR029030">
    <property type="entry name" value="Caspase-like_dom_sf"/>
</dbReference>
<evidence type="ECO:0000256" key="4">
    <source>
        <dbReference type="ARBA" id="ARBA00022807"/>
    </source>
</evidence>
<feature type="compositionally biased region" description="Polar residues" evidence="6">
    <location>
        <begin position="96"/>
        <end position="107"/>
    </location>
</feature>
<dbReference type="EMBL" id="BTFZ01000003">
    <property type="protein sequence ID" value="GMM34807.1"/>
    <property type="molecule type" value="Genomic_DNA"/>
</dbReference>
<keyword evidence="4" id="KW-0788">Thiol protease</keyword>
<evidence type="ECO:0000256" key="2">
    <source>
        <dbReference type="ARBA" id="ARBA00016994"/>
    </source>
</evidence>
<protein>
    <recommendedName>
        <fullName evidence="2">Metacaspase-1</fullName>
    </recommendedName>
</protein>
<dbReference type="Gene3D" id="3.40.50.12660">
    <property type="match status" value="2"/>
</dbReference>
<keyword evidence="5" id="KW-0865">Zymogen</keyword>
<evidence type="ECO:0000256" key="6">
    <source>
        <dbReference type="SAM" id="MobiDB-lite"/>
    </source>
</evidence>
<dbReference type="InterPro" id="IPR050452">
    <property type="entry name" value="Metacaspase"/>
</dbReference>
<dbReference type="GO" id="GO:0004197">
    <property type="term" value="F:cysteine-type endopeptidase activity"/>
    <property type="evidence" value="ECO:0007669"/>
    <property type="project" value="InterPro"/>
</dbReference>
<dbReference type="InterPro" id="IPR011600">
    <property type="entry name" value="Pept_C14_caspase"/>
</dbReference>
<keyword evidence="8" id="KW-0645">Protease</keyword>
<evidence type="ECO:0000313" key="9">
    <source>
        <dbReference type="Proteomes" id="UP001360560"/>
    </source>
</evidence>
<dbReference type="Proteomes" id="UP001360560">
    <property type="component" value="Unassembled WGS sequence"/>
</dbReference>
<accession>A0AAV5QJS0</accession>
<feature type="compositionally biased region" description="Pro residues" evidence="6">
    <location>
        <begin position="1"/>
        <end position="11"/>
    </location>
</feature>
<evidence type="ECO:0000256" key="1">
    <source>
        <dbReference type="ARBA" id="ARBA00009005"/>
    </source>
</evidence>
<organism evidence="8 9">
    <name type="scientific">Saccharomycopsis crataegensis</name>
    <dbReference type="NCBI Taxonomy" id="43959"/>
    <lineage>
        <taxon>Eukaryota</taxon>
        <taxon>Fungi</taxon>
        <taxon>Dikarya</taxon>
        <taxon>Ascomycota</taxon>
        <taxon>Saccharomycotina</taxon>
        <taxon>Saccharomycetes</taxon>
        <taxon>Saccharomycopsidaceae</taxon>
        <taxon>Saccharomycopsis</taxon>
    </lineage>
</organism>
<dbReference type="GO" id="GO:0006508">
    <property type="term" value="P:proteolysis"/>
    <property type="evidence" value="ECO:0007669"/>
    <property type="project" value="UniProtKB-KW"/>
</dbReference>
<dbReference type="GO" id="GO:0006915">
    <property type="term" value="P:apoptotic process"/>
    <property type="evidence" value="ECO:0007669"/>
    <property type="project" value="UniProtKB-KW"/>
</dbReference>
<gene>
    <name evidence="8" type="ORF">DASC09_021320</name>
</gene>
<evidence type="ECO:0000256" key="5">
    <source>
        <dbReference type="ARBA" id="ARBA00023145"/>
    </source>
</evidence>
<keyword evidence="3" id="KW-0053">Apoptosis</keyword>
<dbReference type="GeneID" id="90072786"/>
<evidence type="ECO:0000259" key="7">
    <source>
        <dbReference type="Pfam" id="PF00656"/>
    </source>
</evidence>
<dbReference type="SUPFAM" id="SSF52129">
    <property type="entry name" value="Caspase-like"/>
    <property type="match status" value="1"/>
</dbReference>
<keyword evidence="4" id="KW-0378">Hydrolase</keyword>
<dbReference type="Pfam" id="PF00656">
    <property type="entry name" value="Peptidase_C14"/>
    <property type="match status" value="1"/>
</dbReference>
<feature type="compositionally biased region" description="Polar residues" evidence="6">
    <location>
        <begin position="42"/>
        <end position="56"/>
    </location>
</feature>
<feature type="compositionally biased region" description="Low complexity" evidence="6">
    <location>
        <begin position="117"/>
        <end position="127"/>
    </location>
</feature>
<feature type="domain" description="Peptidase C14 caspase" evidence="7">
    <location>
        <begin position="194"/>
        <end position="480"/>
    </location>
</feature>
<sequence length="489" mass="53354">MWGRPSGPPPNFRENTDQQGGRHHHQQQQQPHNGGYGYPGQSQTTYNGQSTNNAYGGNTYGEPPSNYGQPPSNYGQPPSNYGQPPSNYGQPPSHYNEPSSSSYNAGNDYSRPPAQNYGSSSYGSDSYQRPNGPPPGWSQQQVQEQANSVSVFQENDHDINIQEAYNVHAPSQAPQRFSSQVDGYNYQYSNCTGRRKALLVGINYIGTKNQLRGCINDVHNVSKFLQKHGYKESDIVVLTDDQTNSRALPKKQNILDGMKWLVKGAQANDSLFFHYSGHGGQVEDKDGDEYDGYDECIYPMDFDSAGEIIDDIMHDILVKSLPAGCRLTALFDCCHSGSALDLPYTYSTKGIEKEPNVAAEAGQGLLSAVTSYMSGDTVSAITKAFGAVGTFMQGDNNSAIEKTKKTKTSPADVIMLSGCKDDQTSADASEGGQATGAMSYAFIKVMDTGKQQSYLSLLQNTRSVLSGKYSQKPQLCSSHPIDVNLQFIF</sequence>
<feature type="region of interest" description="Disordered" evidence="6">
    <location>
        <begin position="1"/>
        <end position="149"/>
    </location>
</feature>
<feature type="compositionally biased region" description="Polar residues" evidence="6">
    <location>
        <begin position="137"/>
        <end position="149"/>
    </location>
</feature>
<proteinExistence type="inferred from homology"/>
<dbReference type="PANTHER" id="PTHR48104:SF30">
    <property type="entry name" value="METACASPASE-1"/>
    <property type="match status" value="1"/>
</dbReference>
<reference evidence="8 9" key="1">
    <citation type="journal article" date="2023" name="Elife">
        <title>Identification of key yeast species and microbe-microbe interactions impacting larval growth of Drosophila in the wild.</title>
        <authorList>
            <person name="Mure A."/>
            <person name="Sugiura Y."/>
            <person name="Maeda R."/>
            <person name="Honda K."/>
            <person name="Sakurai N."/>
            <person name="Takahashi Y."/>
            <person name="Watada M."/>
            <person name="Katoh T."/>
            <person name="Gotoh A."/>
            <person name="Gotoh Y."/>
            <person name="Taniguchi I."/>
            <person name="Nakamura K."/>
            <person name="Hayashi T."/>
            <person name="Katayama T."/>
            <person name="Uemura T."/>
            <person name="Hattori Y."/>
        </authorList>
    </citation>
    <scope>NUCLEOTIDE SEQUENCE [LARGE SCALE GENOMIC DNA]</scope>
    <source>
        <strain evidence="8 9">SC-9</strain>
    </source>
</reference>
<evidence type="ECO:0000313" key="8">
    <source>
        <dbReference type="EMBL" id="GMM34807.1"/>
    </source>
</evidence>
<dbReference type="RefSeq" id="XP_064851807.1">
    <property type="nucleotide sequence ID" value="XM_064995735.1"/>
</dbReference>
<evidence type="ECO:0000256" key="3">
    <source>
        <dbReference type="ARBA" id="ARBA00022703"/>
    </source>
</evidence>
<keyword evidence="9" id="KW-1185">Reference proteome</keyword>
<dbReference type="GO" id="GO:0005737">
    <property type="term" value="C:cytoplasm"/>
    <property type="evidence" value="ECO:0007669"/>
    <property type="project" value="TreeGrafter"/>
</dbReference>
<dbReference type="AlphaFoldDB" id="A0AAV5QJS0"/>
<feature type="compositionally biased region" description="Polar residues" evidence="6">
    <location>
        <begin position="66"/>
        <end position="90"/>
    </location>
</feature>
<comment type="caution">
    <text evidence="8">The sequence shown here is derived from an EMBL/GenBank/DDBJ whole genome shotgun (WGS) entry which is preliminary data.</text>
</comment>
<name>A0AAV5QJS0_9ASCO</name>
<dbReference type="PANTHER" id="PTHR48104">
    <property type="entry name" value="METACASPASE-4"/>
    <property type="match status" value="1"/>
</dbReference>